<reference evidence="1 4" key="2">
    <citation type="submission" date="2015-02" db="EMBL/GenBank/DDBJ databases">
        <title>Physiological reanalysis, assessment of diazotrophy, and genome sequences of multiple isolates of Streptomyces thermoautotrophicus.</title>
        <authorList>
            <person name="MacKellar D.C."/>
            <person name="Lieber L."/>
            <person name="Norman J."/>
            <person name="Bolger A."/>
            <person name="Tobin C."/>
            <person name="Murray J.W."/>
            <person name="Prell J."/>
        </authorList>
    </citation>
    <scope>NUCLEOTIDE SEQUENCE [LARGE SCALE GENOMIC DNA]</scope>
    <source>
        <strain evidence="1 4">UBT1</strain>
    </source>
</reference>
<protein>
    <submittedName>
        <fullName evidence="1">Uncharacterized protein</fullName>
    </submittedName>
</protein>
<comment type="caution">
    <text evidence="1">The sequence shown here is derived from an EMBL/GenBank/DDBJ whole genome shotgun (WGS) entry which is preliminary data.</text>
</comment>
<dbReference type="EMBL" id="JYIK01001122">
    <property type="protein sequence ID" value="KWX04625.1"/>
    <property type="molecule type" value="Genomic_DNA"/>
</dbReference>
<dbReference type="EMBL" id="JYIJ01000008">
    <property type="protein sequence ID" value="KWX05975.1"/>
    <property type="molecule type" value="Genomic_DNA"/>
</dbReference>
<evidence type="ECO:0000313" key="2">
    <source>
        <dbReference type="EMBL" id="KWX05975.1"/>
    </source>
</evidence>
<organism evidence="1 3">
    <name type="scientific">Carbonactinospora thermoautotrophica</name>
    <dbReference type="NCBI Taxonomy" id="1469144"/>
    <lineage>
        <taxon>Bacteria</taxon>
        <taxon>Bacillati</taxon>
        <taxon>Actinomycetota</taxon>
        <taxon>Actinomycetes</taxon>
        <taxon>Kitasatosporales</taxon>
        <taxon>Carbonactinosporaceae</taxon>
        <taxon>Carbonactinospora</taxon>
    </lineage>
</organism>
<dbReference type="Proteomes" id="UP000070659">
    <property type="component" value="Unassembled WGS sequence"/>
</dbReference>
<name>A0A132N399_9ACTN</name>
<evidence type="ECO:0000313" key="3">
    <source>
        <dbReference type="Proteomes" id="UP000070598"/>
    </source>
</evidence>
<gene>
    <name evidence="2" type="ORF">TH66_00215</name>
    <name evidence="1" type="ORF">TR74_24180</name>
</gene>
<dbReference type="Proteomes" id="UP000070598">
    <property type="component" value="Unassembled WGS sequence"/>
</dbReference>
<dbReference type="RefSeq" id="WP_067067480.1">
    <property type="nucleotide sequence ID" value="NZ_JYIJ01000008.1"/>
</dbReference>
<proteinExistence type="predicted"/>
<dbReference type="AlphaFoldDB" id="A0A132N399"/>
<reference evidence="3" key="1">
    <citation type="submission" date="2015-02" db="EMBL/GenBank/DDBJ databases">
        <title>Physiological reanalysis, assessment of diazotrophy, and genome sequences of multiple isolates of Streptomyces thermoautotrophicus.</title>
        <authorList>
            <person name="MacKellar D.C."/>
            <person name="Lieber L."/>
            <person name="Norman J."/>
            <person name="Bolger A."/>
            <person name="Tobin C."/>
            <person name="Murray J.W."/>
            <person name="Friesen M."/>
            <person name="Prell J."/>
        </authorList>
    </citation>
    <scope>NUCLEOTIDE SEQUENCE [LARGE SCALE GENOMIC DNA]</scope>
    <source>
        <strain evidence="3">UBT1</strain>
    </source>
</reference>
<evidence type="ECO:0000313" key="4">
    <source>
        <dbReference type="Proteomes" id="UP000070659"/>
    </source>
</evidence>
<evidence type="ECO:0000313" key="1">
    <source>
        <dbReference type="EMBL" id="KWX04625.1"/>
    </source>
</evidence>
<dbReference type="PATRIC" id="fig|1469144.8.peg.1658"/>
<sequence length="60" mass="6785">MTVLLFASVLATAGFVWELYRRDGQRAHWRIERDQAGPWCDGSGGRFPDYLPSWLTGGGR</sequence>
<accession>A0A132N399</accession>